<proteinExistence type="predicted"/>
<evidence type="ECO:0000313" key="2">
    <source>
        <dbReference type="Proteomes" id="UP000553706"/>
    </source>
</evidence>
<dbReference type="Proteomes" id="UP000553706">
    <property type="component" value="Unassembled WGS sequence"/>
</dbReference>
<dbReference type="PROSITE" id="PS51257">
    <property type="entry name" value="PROKAR_LIPOPROTEIN"/>
    <property type="match status" value="1"/>
</dbReference>
<comment type="caution">
    <text evidence="1">The sequence shown here is derived from an EMBL/GenBank/DDBJ whole genome shotgun (WGS) entry which is preliminary data.</text>
</comment>
<organism evidence="1 2">
    <name type="scientific">Acidocella aromatica</name>
    <dbReference type="NCBI Taxonomy" id="1303579"/>
    <lineage>
        <taxon>Bacteria</taxon>
        <taxon>Pseudomonadati</taxon>
        <taxon>Pseudomonadota</taxon>
        <taxon>Alphaproteobacteria</taxon>
        <taxon>Acetobacterales</taxon>
        <taxon>Acidocellaceae</taxon>
        <taxon>Acidocella</taxon>
    </lineage>
</organism>
<dbReference type="AlphaFoldDB" id="A0A840V8Z2"/>
<reference evidence="1 2" key="1">
    <citation type="submission" date="2020-08" db="EMBL/GenBank/DDBJ databases">
        <title>Genomic Encyclopedia of Type Strains, Phase IV (KMG-IV): sequencing the most valuable type-strain genomes for metagenomic binning, comparative biology and taxonomic classification.</title>
        <authorList>
            <person name="Goeker M."/>
        </authorList>
    </citation>
    <scope>NUCLEOTIDE SEQUENCE [LARGE SCALE GENOMIC DNA]</scope>
    <source>
        <strain evidence="1 2">DSM 27026</strain>
    </source>
</reference>
<evidence type="ECO:0000313" key="1">
    <source>
        <dbReference type="EMBL" id="MBB5371954.1"/>
    </source>
</evidence>
<dbReference type="RefSeq" id="WP_183264963.1">
    <property type="nucleotide sequence ID" value="NZ_JACHFJ010000001.1"/>
</dbReference>
<gene>
    <name evidence="1" type="ORF">HNP71_000178</name>
</gene>
<sequence length="291" mass="29779">MRRTALALPLLLAACGTLPQPFYGNPGPAGAKLAIPPAPVLMVPAPKTALLDGKSATAYAGDLSTALVNYDVPAVSGAGGKQSWRLGISANQAGDIVTPRYVITGPDGKEYGHQDGAPVPAQGWTSGDAQTLNNAASTDAAPLSKLLAAINAQIQQSNPESLENRPPRIFVGTVSGAPGDGNSTLPLNLKRNLPGADDVLAKDAKNADFTVTCTVKTKPDTGGQLQVELDWVVRDGNGRIAGQVTQIHDLAPADITPYWGDVAAAAAQEAAGGIQQVVSNAVLKKGQKPTS</sequence>
<protein>
    <recommendedName>
        <fullName evidence="3">Lipoprotein</fullName>
    </recommendedName>
</protein>
<accession>A0A840V8Z2</accession>
<dbReference type="EMBL" id="JACHFJ010000001">
    <property type="protein sequence ID" value="MBB5371954.1"/>
    <property type="molecule type" value="Genomic_DNA"/>
</dbReference>
<name>A0A840V8Z2_9PROT</name>
<evidence type="ECO:0008006" key="3">
    <source>
        <dbReference type="Google" id="ProtNLM"/>
    </source>
</evidence>
<keyword evidence="2" id="KW-1185">Reference proteome</keyword>